<evidence type="ECO:0000256" key="1">
    <source>
        <dbReference type="SAM" id="MobiDB-lite"/>
    </source>
</evidence>
<sequence length="273" mass="31854">MIRRKDCIGQQVKNLRMKDPTIVDALNHIPCPCSKCKNCVRKKTFWVKEHLFQHQFMEDYINWTIHGNDRWSDSSSTSIVHDEELGPRNPYVDMVIDAASDQLNLEDRYLEEDPNLLALKFYTWLRDADKPLWDGCHKHTKLSIIIQLLNLKSEFNMRESCYDQMIKIVNDLCLGYEKIDACPNHCMLYDKENKDLKYVNTHNSSQSDRDPTNKVKDNLRDIGGPMTRLKTQIMKQSLPGLSLGITESLEQSESEAAPKWVMLLQVDEDWSPY</sequence>
<feature type="domain" description="Transposase-associated" evidence="2">
    <location>
        <begin position="27"/>
        <end position="67"/>
    </location>
</feature>
<dbReference type="OrthoDB" id="1411153at2759"/>
<dbReference type="Proteomes" id="UP000257109">
    <property type="component" value="Unassembled WGS sequence"/>
</dbReference>
<evidence type="ECO:0000313" key="4">
    <source>
        <dbReference type="Proteomes" id="UP000257109"/>
    </source>
</evidence>
<gene>
    <name evidence="3" type="ORF">CR513_60565</name>
</gene>
<dbReference type="PANTHER" id="PTHR10775">
    <property type="entry name" value="OS08G0208400 PROTEIN"/>
    <property type="match status" value="1"/>
</dbReference>
<dbReference type="STRING" id="157652.A0A371E5C3"/>
<evidence type="ECO:0000259" key="2">
    <source>
        <dbReference type="Pfam" id="PF13963"/>
    </source>
</evidence>
<keyword evidence="4" id="KW-1185">Reference proteome</keyword>
<evidence type="ECO:0000313" key="3">
    <source>
        <dbReference type="EMBL" id="RDX61224.1"/>
    </source>
</evidence>
<feature type="compositionally biased region" description="Basic and acidic residues" evidence="1">
    <location>
        <begin position="207"/>
        <end position="220"/>
    </location>
</feature>
<accession>A0A371E5C3</accession>
<name>A0A371E5C3_MUCPR</name>
<dbReference type="Pfam" id="PF13963">
    <property type="entry name" value="Transpos_assoc"/>
    <property type="match status" value="1"/>
</dbReference>
<dbReference type="EMBL" id="QJKJ01016270">
    <property type="protein sequence ID" value="RDX61224.1"/>
    <property type="molecule type" value="Genomic_DNA"/>
</dbReference>
<dbReference type="AlphaFoldDB" id="A0A371E5C3"/>
<protein>
    <recommendedName>
        <fullName evidence="2">Transposase-associated domain-containing protein</fullName>
    </recommendedName>
</protein>
<comment type="caution">
    <text evidence="3">The sequence shown here is derived from an EMBL/GenBank/DDBJ whole genome shotgun (WGS) entry which is preliminary data.</text>
</comment>
<dbReference type="InterPro" id="IPR029480">
    <property type="entry name" value="Transpos_assoc"/>
</dbReference>
<feature type="region of interest" description="Disordered" evidence="1">
    <location>
        <begin position="201"/>
        <end position="221"/>
    </location>
</feature>
<organism evidence="3 4">
    <name type="scientific">Mucuna pruriens</name>
    <name type="common">Velvet bean</name>
    <name type="synonym">Dolichos pruriens</name>
    <dbReference type="NCBI Taxonomy" id="157652"/>
    <lineage>
        <taxon>Eukaryota</taxon>
        <taxon>Viridiplantae</taxon>
        <taxon>Streptophyta</taxon>
        <taxon>Embryophyta</taxon>
        <taxon>Tracheophyta</taxon>
        <taxon>Spermatophyta</taxon>
        <taxon>Magnoliopsida</taxon>
        <taxon>eudicotyledons</taxon>
        <taxon>Gunneridae</taxon>
        <taxon>Pentapetalae</taxon>
        <taxon>rosids</taxon>
        <taxon>fabids</taxon>
        <taxon>Fabales</taxon>
        <taxon>Fabaceae</taxon>
        <taxon>Papilionoideae</taxon>
        <taxon>50 kb inversion clade</taxon>
        <taxon>NPAAA clade</taxon>
        <taxon>indigoferoid/millettioid clade</taxon>
        <taxon>Phaseoleae</taxon>
        <taxon>Mucuna</taxon>
    </lineage>
</organism>
<feature type="non-terminal residue" evidence="3">
    <location>
        <position position="273"/>
    </location>
</feature>
<reference evidence="3" key="1">
    <citation type="submission" date="2018-05" db="EMBL/GenBank/DDBJ databases">
        <title>Draft genome of Mucuna pruriens seed.</title>
        <authorList>
            <person name="Nnadi N.E."/>
            <person name="Vos R."/>
            <person name="Hasami M.H."/>
            <person name="Devisetty U.K."/>
            <person name="Aguiy J.C."/>
        </authorList>
    </citation>
    <scope>NUCLEOTIDE SEQUENCE [LARGE SCALE GENOMIC DNA]</scope>
    <source>
        <strain evidence="3">JCA_2017</strain>
    </source>
</reference>
<dbReference type="PANTHER" id="PTHR10775:SF179">
    <property type="entry name" value="TRANSPOSON, EN_SPM-LIKE, TRANSPOSASE-ASSOCIATED DOMAIN PROTEIN"/>
    <property type="match status" value="1"/>
</dbReference>
<proteinExistence type="predicted"/>